<dbReference type="PANTHER" id="PTHR30027">
    <property type="entry name" value="RIBOSOMAL RNA SMALL SUBUNIT METHYLTRANSFERASE E"/>
    <property type="match status" value="1"/>
</dbReference>
<comment type="function">
    <text evidence="9">Specifically methylates the N3 position of the uracil ring of uridine 1498 (m3U1498) in 16S rRNA. Acts on the fully assembled 30S ribosomal subunit.</text>
</comment>
<keyword evidence="13" id="KW-1185">Reference proteome</keyword>
<evidence type="ECO:0000313" key="13">
    <source>
        <dbReference type="Proteomes" id="UP001485459"/>
    </source>
</evidence>
<dbReference type="Pfam" id="PF04452">
    <property type="entry name" value="Methyltrans_RNA"/>
    <property type="match status" value="1"/>
</dbReference>
<dbReference type="SUPFAM" id="SSF75217">
    <property type="entry name" value="alpha/beta knot"/>
    <property type="match status" value="1"/>
</dbReference>
<dbReference type="Gene3D" id="3.40.1280.10">
    <property type="match status" value="1"/>
</dbReference>
<comment type="catalytic activity">
    <reaction evidence="10">
        <text>uridine(1498) in 16S rRNA + S-adenosyl-L-methionine = N(3)-methyluridine(1498) in 16S rRNA + S-adenosyl-L-homocysteine + H(+)</text>
        <dbReference type="Rhea" id="RHEA:42920"/>
        <dbReference type="Rhea" id="RHEA-COMP:10283"/>
        <dbReference type="Rhea" id="RHEA-COMP:10284"/>
        <dbReference type="ChEBI" id="CHEBI:15378"/>
        <dbReference type="ChEBI" id="CHEBI:57856"/>
        <dbReference type="ChEBI" id="CHEBI:59789"/>
        <dbReference type="ChEBI" id="CHEBI:65315"/>
        <dbReference type="ChEBI" id="CHEBI:74502"/>
        <dbReference type="EC" id="2.1.1.193"/>
    </reaction>
</comment>
<evidence type="ECO:0000256" key="9">
    <source>
        <dbReference type="ARBA" id="ARBA00025699"/>
    </source>
</evidence>
<sequence length="52" mass="5498">MLIGPEGDFTSEEVELALQYGYHAVTLGNTRLRTETAGLVGCTLLAAVNNGM</sequence>
<keyword evidence="4" id="KW-0963">Cytoplasm</keyword>
<keyword evidence="6" id="KW-0489">Methyltransferase</keyword>
<dbReference type="InterPro" id="IPR046886">
    <property type="entry name" value="RsmE_MTase_dom"/>
</dbReference>
<evidence type="ECO:0000256" key="3">
    <source>
        <dbReference type="ARBA" id="ARBA00012328"/>
    </source>
</evidence>
<feature type="domain" description="Ribosomal RNA small subunit methyltransferase E methyltransferase" evidence="11">
    <location>
        <begin position="2"/>
        <end position="45"/>
    </location>
</feature>
<evidence type="ECO:0000256" key="8">
    <source>
        <dbReference type="ARBA" id="ARBA00022691"/>
    </source>
</evidence>
<evidence type="ECO:0000256" key="1">
    <source>
        <dbReference type="ARBA" id="ARBA00004496"/>
    </source>
</evidence>
<dbReference type="EC" id="2.1.1.193" evidence="3"/>
<dbReference type="EMBL" id="CP149822">
    <property type="protein sequence ID" value="WZN43361.1"/>
    <property type="molecule type" value="Genomic_DNA"/>
</dbReference>
<dbReference type="PANTHER" id="PTHR30027:SF3">
    <property type="entry name" value="16S RRNA (URACIL(1498)-N(3))-METHYLTRANSFERASE"/>
    <property type="match status" value="1"/>
</dbReference>
<evidence type="ECO:0000313" key="12">
    <source>
        <dbReference type="EMBL" id="WZN43361.1"/>
    </source>
</evidence>
<dbReference type="Proteomes" id="UP001485459">
    <property type="component" value="Chromosome"/>
</dbReference>
<name>A0ABZ2YX59_9BACT</name>
<keyword evidence="5" id="KW-0698">rRNA processing</keyword>
<evidence type="ECO:0000256" key="5">
    <source>
        <dbReference type="ARBA" id="ARBA00022552"/>
    </source>
</evidence>
<dbReference type="InterPro" id="IPR029028">
    <property type="entry name" value="Alpha/beta_knot_MTases"/>
</dbReference>
<evidence type="ECO:0000256" key="4">
    <source>
        <dbReference type="ARBA" id="ARBA00022490"/>
    </source>
</evidence>
<proteinExistence type="inferred from homology"/>
<comment type="similarity">
    <text evidence="2">Belongs to the RNA methyltransferase RsmE family.</text>
</comment>
<comment type="subcellular location">
    <subcellularLocation>
        <location evidence="1">Cytoplasm</location>
    </subcellularLocation>
</comment>
<gene>
    <name evidence="12" type="ORF">WJU16_09990</name>
</gene>
<protein>
    <recommendedName>
        <fullName evidence="3">16S rRNA (uracil(1498)-N(3))-methyltransferase</fullName>
        <ecNumber evidence="3">2.1.1.193</ecNumber>
    </recommendedName>
</protein>
<accession>A0ABZ2YX59</accession>
<dbReference type="InterPro" id="IPR029026">
    <property type="entry name" value="tRNA_m1G_MTases_N"/>
</dbReference>
<evidence type="ECO:0000256" key="10">
    <source>
        <dbReference type="ARBA" id="ARBA00047944"/>
    </source>
</evidence>
<organism evidence="12 13">
    <name type="scientific">Chitinophaga pollutisoli</name>
    <dbReference type="NCBI Taxonomy" id="3133966"/>
    <lineage>
        <taxon>Bacteria</taxon>
        <taxon>Pseudomonadati</taxon>
        <taxon>Bacteroidota</taxon>
        <taxon>Chitinophagia</taxon>
        <taxon>Chitinophagales</taxon>
        <taxon>Chitinophagaceae</taxon>
        <taxon>Chitinophaga</taxon>
    </lineage>
</organism>
<keyword evidence="7" id="KW-0808">Transferase</keyword>
<evidence type="ECO:0000256" key="7">
    <source>
        <dbReference type="ARBA" id="ARBA00022679"/>
    </source>
</evidence>
<evidence type="ECO:0000256" key="6">
    <source>
        <dbReference type="ARBA" id="ARBA00022603"/>
    </source>
</evidence>
<reference evidence="13" key="1">
    <citation type="submission" date="2024-03" db="EMBL/GenBank/DDBJ databases">
        <title>Chitinophaga horti sp. nov., isolated from garden soil.</title>
        <authorList>
            <person name="Lee D.S."/>
            <person name="Han D.M."/>
            <person name="Baek J.H."/>
            <person name="Choi D.G."/>
            <person name="Jeon J.H."/>
            <person name="Jeon C.O."/>
        </authorList>
    </citation>
    <scope>NUCLEOTIDE SEQUENCE [LARGE SCALE GENOMIC DNA]</scope>
    <source>
        <strain evidence="13">GPA1</strain>
    </source>
</reference>
<evidence type="ECO:0000256" key="2">
    <source>
        <dbReference type="ARBA" id="ARBA00005528"/>
    </source>
</evidence>
<evidence type="ECO:0000259" key="11">
    <source>
        <dbReference type="Pfam" id="PF04452"/>
    </source>
</evidence>
<keyword evidence="8" id="KW-0949">S-adenosyl-L-methionine</keyword>
<dbReference type="InterPro" id="IPR006700">
    <property type="entry name" value="RsmE"/>
</dbReference>